<dbReference type="Proteomes" id="UP001595596">
    <property type="component" value="Unassembled WGS sequence"/>
</dbReference>
<comment type="similarity">
    <text evidence="3">Belongs to the flagella basal body rod proteins family.</text>
</comment>
<dbReference type="Pfam" id="PF22638">
    <property type="entry name" value="FlgK_D1"/>
    <property type="match status" value="1"/>
</dbReference>
<evidence type="ECO:0000256" key="2">
    <source>
        <dbReference type="ARBA" id="ARBA00004613"/>
    </source>
</evidence>
<evidence type="ECO:0000313" key="11">
    <source>
        <dbReference type="Proteomes" id="UP001595596"/>
    </source>
</evidence>
<evidence type="ECO:0000313" key="10">
    <source>
        <dbReference type="EMBL" id="MFC3569606.1"/>
    </source>
</evidence>
<dbReference type="Pfam" id="PF00460">
    <property type="entry name" value="Flg_bb_rod"/>
    <property type="match status" value="1"/>
</dbReference>
<comment type="caution">
    <text evidence="10">The sequence shown here is derived from an EMBL/GenBank/DDBJ whole genome shotgun (WGS) entry which is preliminary data.</text>
</comment>
<evidence type="ECO:0000256" key="4">
    <source>
        <dbReference type="ARBA" id="ARBA00016244"/>
    </source>
</evidence>
<comment type="subcellular location">
    <subcellularLocation>
        <location evidence="1">Bacterial flagellum basal body</location>
    </subcellularLocation>
    <subcellularLocation>
        <location evidence="2">Secreted</location>
    </subcellularLocation>
</comment>
<evidence type="ECO:0000256" key="1">
    <source>
        <dbReference type="ARBA" id="ARBA00004117"/>
    </source>
</evidence>
<evidence type="ECO:0000259" key="9">
    <source>
        <dbReference type="Pfam" id="PF22638"/>
    </source>
</evidence>
<protein>
    <recommendedName>
        <fullName evidence="4">Flagellar hook-associated protein 1</fullName>
    </recommendedName>
</protein>
<dbReference type="NCBIfam" id="TIGR02492">
    <property type="entry name" value="flgK_ends"/>
    <property type="match status" value="1"/>
</dbReference>
<dbReference type="RefSeq" id="WP_379029706.1">
    <property type="nucleotide sequence ID" value="NZ_JBHRXE010000020.1"/>
</dbReference>
<gene>
    <name evidence="10" type="primary">flgK</name>
    <name evidence="10" type="ORF">ACFOMP_09095</name>
</gene>
<dbReference type="EMBL" id="JBHRXE010000020">
    <property type="protein sequence ID" value="MFC3569606.1"/>
    <property type="molecule type" value="Genomic_DNA"/>
</dbReference>
<evidence type="ECO:0000256" key="5">
    <source>
        <dbReference type="ARBA" id="ARBA00022525"/>
    </source>
</evidence>
<feature type="domain" description="Flagellar basal body rod protein N-terminal" evidence="7">
    <location>
        <begin position="8"/>
        <end position="36"/>
    </location>
</feature>
<organism evidence="10 11">
    <name type="scientific">Paracoccus simplex</name>
    <dbReference type="NCBI Taxonomy" id="2086346"/>
    <lineage>
        <taxon>Bacteria</taxon>
        <taxon>Pseudomonadati</taxon>
        <taxon>Pseudomonadota</taxon>
        <taxon>Alphaproteobacteria</taxon>
        <taxon>Rhodobacterales</taxon>
        <taxon>Paracoccaceae</taxon>
        <taxon>Paracoccus</taxon>
    </lineage>
</organism>
<dbReference type="InterPro" id="IPR010930">
    <property type="entry name" value="Flg_bb/hook_C_dom"/>
</dbReference>
<accession>A0ABV7S056</accession>
<dbReference type="InterPro" id="IPR001444">
    <property type="entry name" value="Flag_bb_rod_N"/>
</dbReference>
<dbReference type="PANTHER" id="PTHR30033:SF2">
    <property type="entry name" value="FLAGELLAR HOOK PROTEIN"/>
    <property type="match status" value="1"/>
</dbReference>
<evidence type="ECO:0000259" key="8">
    <source>
        <dbReference type="Pfam" id="PF06429"/>
    </source>
</evidence>
<evidence type="ECO:0000256" key="3">
    <source>
        <dbReference type="ARBA" id="ARBA00009677"/>
    </source>
</evidence>
<evidence type="ECO:0000259" key="7">
    <source>
        <dbReference type="Pfam" id="PF00460"/>
    </source>
</evidence>
<keyword evidence="10" id="KW-0282">Flagellum</keyword>
<keyword evidence="6" id="KW-0975">Bacterial flagellum</keyword>
<keyword evidence="10" id="KW-0969">Cilium</keyword>
<keyword evidence="11" id="KW-1185">Reference proteome</keyword>
<name>A0ABV7S056_9RHOB</name>
<keyword evidence="5" id="KW-0964">Secreted</keyword>
<feature type="domain" description="Flagellar basal-body/hook protein C-terminal" evidence="8">
    <location>
        <begin position="441"/>
        <end position="484"/>
    </location>
</feature>
<dbReference type="SUPFAM" id="SSF64518">
    <property type="entry name" value="Phase 1 flagellin"/>
    <property type="match status" value="1"/>
</dbReference>
<sequence length="485" mass="49917">MSISSAISNAISGLTAVSRGTEVVSSNIANALTPGYARRELDLSPRLAERGGGVGLDGVSRAINAGLLADNRLAEADVGASTTLSTFHAAIERIFGTGTEASSLGQVLTAFDSALVSAASRPENEVRLGNVLGSATDLADKLNQISRAIQTERSSAEEAIRKDVSRLDAALGQVATLNKQIVSLAAQGKDVSALVDTRQAAIDGIAEIVPVKEVPRENGRIALFTSGGAILLDGSDPAWITFDSVPGLTPEMTVGNGALTRLSFNGKPLTEGQMTMFGGGTIGANFAIRDELAPACQRQIDAFARDLYDRLSATNVDPSLNAGGPGLFTDAQAAFDAAQETGFAGRIAVTTRVDPAAGGDLWRIRAGINAAGPGNAGDSAVLGNLSAALAASRSPASTALSQTPRSLQTLSAELSSNAATKRVQAEATALQDSTHRVSLQTALLADGVDTDKEMEGLLALERAYSANAKVFQTANDMLDAILRLT</sequence>
<evidence type="ECO:0000256" key="6">
    <source>
        <dbReference type="ARBA" id="ARBA00023143"/>
    </source>
</evidence>
<reference evidence="11" key="1">
    <citation type="journal article" date="2019" name="Int. J. Syst. Evol. Microbiol.">
        <title>The Global Catalogue of Microorganisms (GCM) 10K type strain sequencing project: providing services to taxonomists for standard genome sequencing and annotation.</title>
        <authorList>
            <consortium name="The Broad Institute Genomics Platform"/>
            <consortium name="The Broad Institute Genome Sequencing Center for Infectious Disease"/>
            <person name="Wu L."/>
            <person name="Ma J."/>
        </authorList>
    </citation>
    <scope>NUCLEOTIDE SEQUENCE [LARGE SCALE GENOMIC DNA]</scope>
    <source>
        <strain evidence="11">VKM B-3226</strain>
    </source>
</reference>
<dbReference type="PANTHER" id="PTHR30033">
    <property type="entry name" value="FLAGELLAR HOOK-ASSOCIATED PROTEIN 1"/>
    <property type="match status" value="1"/>
</dbReference>
<keyword evidence="10" id="KW-0966">Cell projection</keyword>
<dbReference type="Pfam" id="PF06429">
    <property type="entry name" value="Flg_bbr_C"/>
    <property type="match status" value="1"/>
</dbReference>
<dbReference type="InterPro" id="IPR053927">
    <property type="entry name" value="FlgK_helical"/>
</dbReference>
<feature type="domain" description="Flagellar hook-associated protein FlgK helical" evidence="9">
    <location>
        <begin position="90"/>
        <end position="313"/>
    </location>
</feature>
<proteinExistence type="inferred from homology"/>
<dbReference type="InterPro" id="IPR002371">
    <property type="entry name" value="FlgK"/>
</dbReference>